<evidence type="ECO:0000313" key="3">
    <source>
        <dbReference type="Proteomes" id="UP000053593"/>
    </source>
</evidence>
<evidence type="ECO:0000313" key="2">
    <source>
        <dbReference type="EMBL" id="KIK56529.1"/>
    </source>
</evidence>
<sequence>MASSLSPIVLGEDGEGVMPKKNADVGVGVGANANAGWLRAGEAERPTVFLKLNPISISISHLKSSGDELDETFEAAAGDALIVFTFMSPPHSDKKKRTMRTMMDTVLTIDGWNRMEGEMRAWTRDARVREYGGGGGGGENGEDVGDADGQGKDEREGEKAEDGVYPRRSWSTLSLFCMRSGMRDLPGFRGRGLGCWRGWGGRQS</sequence>
<name>A0A0D0C2N2_9AGAR</name>
<keyword evidence="3" id="KW-1185">Reference proteome</keyword>
<reference evidence="2 3" key="1">
    <citation type="submission" date="2014-04" db="EMBL/GenBank/DDBJ databases">
        <title>Evolutionary Origins and Diversification of the Mycorrhizal Mutualists.</title>
        <authorList>
            <consortium name="DOE Joint Genome Institute"/>
            <consortium name="Mycorrhizal Genomics Consortium"/>
            <person name="Kohler A."/>
            <person name="Kuo A."/>
            <person name="Nagy L.G."/>
            <person name="Floudas D."/>
            <person name="Copeland A."/>
            <person name="Barry K.W."/>
            <person name="Cichocki N."/>
            <person name="Veneault-Fourrey C."/>
            <person name="LaButti K."/>
            <person name="Lindquist E.A."/>
            <person name="Lipzen A."/>
            <person name="Lundell T."/>
            <person name="Morin E."/>
            <person name="Murat C."/>
            <person name="Riley R."/>
            <person name="Ohm R."/>
            <person name="Sun H."/>
            <person name="Tunlid A."/>
            <person name="Henrissat B."/>
            <person name="Grigoriev I.V."/>
            <person name="Hibbett D.S."/>
            <person name="Martin F."/>
        </authorList>
    </citation>
    <scope>NUCLEOTIDE SEQUENCE [LARGE SCALE GENOMIC DNA]</scope>
    <source>
        <strain evidence="2 3">FD-317 M1</strain>
    </source>
</reference>
<dbReference type="Proteomes" id="UP000053593">
    <property type="component" value="Unassembled WGS sequence"/>
</dbReference>
<dbReference type="AlphaFoldDB" id="A0A0D0C2N2"/>
<feature type="compositionally biased region" description="Basic and acidic residues" evidence="1">
    <location>
        <begin position="149"/>
        <end position="165"/>
    </location>
</feature>
<evidence type="ECO:0000256" key="1">
    <source>
        <dbReference type="SAM" id="MobiDB-lite"/>
    </source>
</evidence>
<protein>
    <submittedName>
        <fullName evidence="2">Uncharacterized protein</fullName>
    </submittedName>
</protein>
<feature type="region of interest" description="Disordered" evidence="1">
    <location>
        <begin position="130"/>
        <end position="165"/>
    </location>
</feature>
<dbReference type="EMBL" id="KN834797">
    <property type="protein sequence ID" value="KIK56529.1"/>
    <property type="molecule type" value="Genomic_DNA"/>
</dbReference>
<dbReference type="HOGENOM" id="CLU_1343390_0_0_1"/>
<gene>
    <name evidence="2" type="ORF">GYMLUDRAFT_47048</name>
</gene>
<organism evidence="2 3">
    <name type="scientific">Collybiopsis luxurians FD-317 M1</name>
    <dbReference type="NCBI Taxonomy" id="944289"/>
    <lineage>
        <taxon>Eukaryota</taxon>
        <taxon>Fungi</taxon>
        <taxon>Dikarya</taxon>
        <taxon>Basidiomycota</taxon>
        <taxon>Agaricomycotina</taxon>
        <taxon>Agaricomycetes</taxon>
        <taxon>Agaricomycetidae</taxon>
        <taxon>Agaricales</taxon>
        <taxon>Marasmiineae</taxon>
        <taxon>Omphalotaceae</taxon>
        <taxon>Collybiopsis</taxon>
        <taxon>Collybiopsis luxurians</taxon>
    </lineage>
</organism>
<proteinExistence type="predicted"/>
<accession>A0A0D0C2N2</accession>